<dbReference type="Gene3D" id="1.10.510.10">
    <property type="entry name" value="Transferase(Phosphotransferase) domain 1"/>
    <property type="match status" value="1"/>
</dbReference>
<reference evidence="7 8" key="1">
    <citation type="submission" date="2016-11" db="EMBL/GenBank/DDBJ databases">
        <title>The macronuclear genome of Stentor coeruleus: a giant cell with tiny introns.</title>
        <authorList>
            <person name="Slabodnick M."/>
            <person name="Ruby J.G."/>
            <person name="Reiff S.B."/>
            <person name="Swart E.C."/>
            <person name="Gosai S."/>
            <person name="Prabakaran S."/>
            <person name="Witkowska E."/>
            <person name="Larue G.E."/>
            <person name="Fisher S."/>
            <person name="Freeman R.M."/>
            <person name="Gunawardena J."/>
            <person name="Chu W."/>
            <person name="Stover N.A."/>
            <person name="Gregory B.D."/>
            <person name="Nowacki M."/>
            <person name="Derisi J."/>
            <person name="Roy S.W."/>
            <person name="Marshall W.F."/>
            <person name="Sood P."/>
        </authorList>
    </citation>
    <scope>NUCLEOTIDE SEQUENCE [LARGE SCALE GENOMIC DNA]</scope>
    <source>
        <strain evidence="7">WM001</strain>
    </source>
</reference>
<sequence>MFDLSIDESEEIAKMQEEILRMKEEYLLRSRKLYLYQLELEKKLHNLHEGKSLLAEHIEKLECLNTQLPSQIFLQLPSRDFSFSNNGTEETTFSFGEVEENAEVNKVPYLSLDYQSQKILEIPYIYTPNRTGYEITRDFPIIIGEFISEKYRIDRIISNTQTSCLLSCLDKQKKTKVCVKVIQNDKQSFKRGLNELRILKTLQFSSKDLSQHNIVKLFDYFYFKEHLFIVQELLFESVSSISDLLFENTNNIQRLAIDILKALDLLKTNNIIHCDLNTENILQAKKPIGDDVHYKIIDFNSAILNKDKELFSYPMLAYAAPEISEGNFTCAIDMWSFGCILFELYKGKTLFNAFSEQQLLYQIQEIIGLLPNKQVNNTGNWDKPQRLDQILTGENHNLIDFLKKILNTDPLLRLTPKEALSHPWLN</sequence>
<dbReference type="Proteomes" id="UP000187209">
    <property type="component" value="Unassembled WGS sequence"/>
</dbReference>
<gene>
    <name evidence="7" type="ORF">SteCoe_9287</name>
</gene>
<comment type="caution">
    <text evidence="7">The sequence shown here is derived from an EMBL/GenBank/DDBJ whole genome shotgun (WGS) entry which is preliminary data.</text>
</comment>
<organism evidence="7 8">
    <name type="scientific">Stentor coeruleus</name>
    <dbReference type="NCBI Taxonomy" id="5963"/>
    <lineage>
        <taxon>Eukaryota</taxon>
        <taxon>Sar</taxon>
        <taxon>Alveolata</taxon>
        <taxon>Ciliophora</taxon>
        <taxon>Postciliodesmatophora</taxon>
        <taxon>Heterotrichea</taxon>
        <taxon>Heterotrichida</taxon>
        <taxon>Stentoridae</taxon>
        <taxon>Stentor</taxon>
    </lineage>
</organism>
<dbReference type="InterPro" id="IPR011009">
    <property type="entry name" value="Kinase-like_dom_sf"/>
</dbReference>
<dbReference type="OrthoDB" id="4204365at2759"/>
<keyword evidence="5" id="KW-0067">ATP-binding</keyword>
<proteinExistence type="predicted"/>
<name>A0A1R2CI86_9CILI</name>
<dbReference type="InterPro" id="IPR050494">
    <property type="entry name" value="Ser_Thr_dual-spec_kinase"/>
</dbReference>
<dbReference type="GO" id="GO:0004674">
    <property type="term" value="F:protein serine/threonine kinase activity"/>
    <property type="evidence" value="ECO:0007669"/>
    <property type="project" value="UniProtKB-KW"/>
</dbReference>
<evidence type="ECO:0000256" key="3">
    <source>
        <dbReference type="ARBA" id="ARBA00022741"/>
    </source>
</evidence>
<dbReference type="PROSITE" id="PS50011">
    <property type="entry name" value="PROTEIN_KINASE_DOM"/>
    <property type="match status" value="1"/>
</dbReference>
<feature type="domain" description="Protein kinase" evidence="6">
    <location>
        <begin position="151"/>
        <end position="425"/>
    </location>
</feature>
<dbReference type="AlphaFoldDB" id="A0A1R2CI86"/>
<dbReference type="Gene3D" id="3.30.200.20">
    <property type="entry name" value="Phosphorylase Kinase, domain 1"/>
    <property type="match status" value="1"/>
</dbReference>
<dbReference type="InterPro" id="IPR000719">
    <property type="entry name" value="Prot_kinase_dom"/>
</dbReference>
<dbReference type="GO" id="GO:0005524">
    <property type="term" value="F:ATP binding"/>
    <property type="evidence" value="ECO:0007669"/>
    <property type="project" value="UniProtKB-KW"/>
</dbReference>
<dbReference type="PANTHER" id="PTHR24058:SF124">
    <property type="entry name" value="PROTEIN KINASE SUPERFAMILY PROTEIN"/>
    <property type="match status" value="1"/>
</dbReference>
<keyword evidence="3" id="KW-0547">Nucleotide-binding</keyword>
<keyword evidence="1" id="KW-0723">Serine/threonine-protein kinase</keyword>
<dbReference type="PANTHER" id="PTHR24058">
    <property type="entry name" value="DUAL SPECIFICITY PROTEIN KINASE"/>
    <property type="match status" value="1"/>
</dbReference>
<keyword evidence="8" id="KW-1185">Reference proteome</keyword>
<accession>A0A1R2CI86</accession>
<dbReference type="Pfam" id="PF00069">
    <property type="entry name" value="Pkinase"/>
    <property type="match status" value="1"/>
</dbReference>
<keyword evidence="2" id="KW-0808">Transferase</keyword>
<evidence type="ECO:0000256" key="2">
    <source>
        <dbReference type="ARBA" id="ARBA00022679"/>
    </source>
</evidence>
<evidence type="ECO:0000313" key="7">
    <source>
        <dbReference type="EMBL" id="OMJ88742.1"/>
    </source>
</evidence>
<evidence type="ECO:0000256" key="5">
    <source>
        <dbReference type="ARBA" id="ARBA00022840"/>
    </source>
</evidence>
<protein>
    <recommendedName>
        <fullName evidence="6">Protein kinase domain-containing protein</fullName>
    </recommendedName>
</protein>
<dbReference type="EMBL" id="MPUH01000143">
    <property type="protein sequence ID" value="OMJ88742.1"/>
    <property type="molecule type" value="Genomic_DNA"/>
</dbReference>
<keyword evidence="4" id="KW-0418">Kinase</keyword>
<evidence type="ECO:0000256" key="1">
    <source>
        <dbReference type="ARBA" id="ARBA00022527"/>
    </source>
</evidence>
<evidence type="ECO:0000259" key="6">
    <source>
        <dbReference type="PROSITE" id="PS50011"/>
    </source>
</evidence>
<evidence type="ECO:0000256" key="4">
    <source>
        <dbReference type="ARBA" id="ARBA00022777"/>
    </source>
</evidence>
<dbReference type="SUPFAM" id="SSF56112">
    <property type="entry name" value="Protein kinase-like (PK-like)"/>
    <property type="match status" value="1"/>
</dbReference>
<evidence type="ECO:0000313" key="8">
    <source>
        <dbReference type="Proteomes" id="UP000187209"/>
    </source>
</evidence>